<dbReference type="Pfam" id="PF07859">
    <property type="entry name" value="Abhydrolase_3"/>
    <property type="match status" value="1"/>
</dbReference>
<evidence type="ECO:0000259" key="4">
    <source>
        <dbReference type="Pfam" id="PF07859"/>
    </source>
</evidence>
<evidence type="ECO:0000256" key="1">
    <source>
        <dbReference type="ARBA" id="ARBA00010515"/>
    </source>
</evidence>
<organism evidence="5">
    <name type="scientific">Acidobacterium capsulatum</name>
    <dbReference type="NCBI Taxonomy" id="33075"/>
    <lineage>
        <taxon>Bacteria</taxon>
        <taxon>Pseudomonadati</taxon>
        <taxon>Acidobacteriota</taxon>
        <taxon>Terriglobia</taxon>
        <taxon>Terriglobales</taxon>
        <taxon>Acidobacteriaceae</taxon>
        <taxon>Acidobacterium</taxon>
    </lineage>
</organism>
<dbReference type="EMBL" id="DTKL01000015">
    <property type="protein sequence ID" value="HGY93501.1"/>
    <property type="molecule type" value="Genomic_DNA"/>
</dbReference>
<feature type="signal peptide" evidence="3">
    <location>
        <begin position="1"/>
        <end position="20"/>
    </location>
</feature>
<sequence length="358" mass="38243">MNRFCSLLLLAALAATTALAQQATTAATAPKKDSSYIGPNGTAYVTRVVPVPTDISPQAQAFLARRESDAKSHQSIAQQRAGTDAWQAGAGKVSLELYPAKVSKSTIAGVPVRIITPLHTPPNHRNYVLMNVHGGGFIVDSGSLTETIPMANLTQTKVVAVLYPLSPEHPFPAAVNASVAVYKQLLKTYPAKHIIIYGTSAGAILTGEIAVDLKKLGLPEPCALGIFSGFGDFSKPGDSQSLFALDGLSGYLAPPNPGQLMLPEYEGKTNPRNPVLSPVYANLSGLPPTLFLTSTRDLLLSGTTILDRKFLDAGDKTQLIVFEALPHAFWNNPRMPEAKQADRDMANFFSQHLYGAQH</sequence>
<dbReference type="Gene3D" id="3.40.50.1820">
    <property type="entry name" value="alpha/beta hydrolase"/>
    <property type="match status" value="1"/>
</dbReference>
<feature type="chain" id="PRO_5031479612" evidence="3">
    <location>
        <begin position="21"/>
        <end position="358"/>
    </location>
</feature>
<keyword evidence="2 5" id="KW-0378">Hydrolase</keyword>
<keyword evidence="3" id="KW-0732">Signal</keyword>
<reference evidence="5" key="1">
    <citation type="journal article" date="2020" name="mSystems">
        <title>Genome- and Community-Level Interaction Insights into Carbon Utilization and Element Cycling Functions of Hydrothermarchaeota in Hydrothermal Sediment.</title>
        <authorList>
            <person name="Zhou Z."/>
            <person name="Liu Y."/>
            <person name="Xu W."/>
            <person name="Pan J."/>
            <person name="Luo Z.H."/>
            <person name="Li M."/>
        </authorList>
    </citation>
    <scope>NUCLEOTIDE SEQUENCE [LARGE SCALE GENOMIC DNA]</scope>
    <source>
        <strain evidence="5">SpSt-855</strain>
    </source>
</reference>
<evidence type="ECO:0000256" key="2">
    <source>
        <dbReference type="ARBA" id="ARBA00022801"/>
    </source>
</evidence>
<name>A0A7V4XR66_9BACT</name>
<dbReference type="AlphaFoldDB" id="A0A7V4XR66"/>
<dbReference type="PANTHER" id="PTHR48081">
    <property type="entry name" value="AB HYDROLASE SUPERFAMILY PROTEIN C4A8.06C"/>
    <property type="match status" value="1"/>
</dbReference>
<dbReference type="SUPFAM" id="SSF53474">
    <property type="entry name" value="alpha/beta-Hydrolases"/>
    <property type="match status" value="1"/>
</dbReference>
<comment type="similarity">
    <text evidence="1">Belongs to the 'GDXG' lipolytic enzyme family.</text>
</comment>
<protein>
    <submittedName>
        <fullName evidence="5">Alpha/beta hydrolase</fullName>
    </submittedName>
</protein>
<dbReference type="InterPro" id="IPR013094">
    <property type="entry name" value="AB_hydrolase_3"/>
</dbReference>
<dbReference type="GO" id="GO:0004806">
    <property type="term" value="F:triacylglycerol lipase activity"/>
    <property type="evidence" value="ECO:0007669"/>
    <property type="project" value="TreeGrafter"/>
</dbReference>
<gene>
    <name evidence="5" type="ORF">ENW50_02255</name>
</gene>
<evidence type="ECO:0000256" key="3">
    <source>
        <dbReference type="SAM" id="SignalP"/>
    </source>
</evidence>
<dbReference type="InterPro" id="IPR029058">
    <property type="entry name" value="AB_hydrolase_fold"/>
</dbReference>
<comment type="caution">
    <text evidence="5">The sequence shown here is derived from an EMBL/GenBank/DDBJ whole genome shotgun (WGS) entry which is preliminary data.</text>
</comment>
<accession>A0A7V4XR66</accession>
<dbReference type="PANTHER" id="PTHR48081:SF30">
    <property type="entry name" value="ACETYL-HYDROLASE LIPR-RELATED"/>
    <property type="match status" value="1"/>
</dbReference>
<dbReference type="InterPro" id="IPR050300">
    <property type="entry name" value="GDXG_lipolytic_enzyme"/>
</dbReference>
<feature type="domain" description="Alpha/beta hydrolase fold-3" evidence="4">
    <location>
        <begin position="129"/>
        <end position="330"/>
    </location>
</feature>
<proteinExistence type="inferred from homology"/>
<evidence type="ECO:0000313" key="5">
    <source>
        <dbReference type="EMBL" id="HGY93501.1"/>
    </source>
</evidence>